<evidence type="ECO:0000313" key="2">
    <source>
        <dbReference type="Proteomes" id="UP001060215"/>
    </source>
</evidence>
<gene>
    <name evidence="1" type="ORF">LOK49_LG04G03874</name>
</gene>
<name>A0ACC0I1D4_9ERIC</name>
<organism evidence="1 2">
    <name type="scientific">Camellia lanceoleosa</name>
    <dbReference type="NCBI Taxonomy" id="1840588"/>
    <lineage>
        <taxon>Eukaryota</taxon>
        <taxon>Viridiplantae</taxon>
        <taxon>Streptophyta</taxon>
        <taxon>Embryophyta</taxon>
        <taxon>Tracheophyta</taxon>
        <taxon>Spermatophyta</taxon>
        <taxon>Magnoliopsida</taxon>
        <taxon>eudicotyledons</taxon>
        <taxon>Gunneridae</taxon>
        <taxon>Pentapetalae</taxon>
        <taxon>asterids</taxon>
        <taxon>Ericales</taxon>
        <taxon>Theaceae</taxon>
        <taxon>Camellia</taxon>
    </lineage>
</organism>
<dbReference type="EMBL" id="CM045759">
    <property type="protein sequence ID" value="KAI8019291.1"/>
    <property type="molecule type" value="Genomic_DNA"/>
</dbReference>
<accession>A0ACC0I1D4</accession>
<sequence length="619" mass="69433">MGCVSSKKARSPDSDSTSAANARRNVSVSYFDSARAGFGELEKIKEEPEKENEEELVDRGGKIPISKSTKKGNSDKKAVFSLRFGRYTEAEHVAAGWPSWLSAVAGDAINGWLPLRSDSFEKLDKIGQGTYSSVYRAAVETGRIVALKKVRFDTYQPESVMFMAREILRRLDHPNIMKLEGLITNRLSCSIYLVFEYMEHDLSGLLSCPDIKFSDAQIKCYMRQLLSGLEHCHSHGVMHRDIKASNILVNNEGVLKIADFGLANYVSARHRQELTSRVVTLWYRPPELLLGSTNYGTSVDMWSVGCVFAELFFGKPILKGRTEVEQLHKIFRLCGTPADDYWKKSKLPLASMFKPQHPYISSLRERCKELPKYFTTKPYACDPSCMPRYPPNKEIDAKMREEARRRKAGVRARASGTSRYSRRTRKAFQEPSSISKVGLEGTTHFGRRNNGSGAYALNSKGVTESRDSLTSYDTVSEASQTTEVSQVDSIRSVPVITASNDFAWAKNERGSPRIPNLSPLDPSSVLHARDTLDSEEHESEEILNKEVNELYKVAKHDMRRLQSDNSYLPDSFATSELHHSQEFSVACSAKELGVEDPPQAVSIRQFVPLRADISPVLPS</sequence>
<keyword evidence="2" id="KW-1185">Reference proteome</keyword>
<evidence type="ECO:0000313" key="1">
    <source>
        <dbReference type="EMBL" id="KAI8019291.1"/>
    </source>
</evidence>
<reference evidence="1 2" key="1">
    <citation type="journal article" date="2022" name="Plant J.">
        <title>Chromosome-level genome of Camellia lanceoleosa provides a valuable resource for understanding genome evolution and self-incompatibility.</title>
        <authorList>
            <person name="Gong W."/>
            <person name="Xiao S."/>
            <person name="Wang L."/>
            <person name="Liao Z."/>
            <person name="Chang Y."/>
            <person name="Mo W."/>
            <person name="Hu G."/>
            <person name="Li W."/>
            <person name="Zhao G."/>
            <person name="Zhu H."/>
            <person name="Hu X."/>
            <person name="Ji K."/>
            <person name="Xiang X."/>
            <person name="Song Q."/>
            <person name="Yuan D."/>
            <person name="Jin S."/>
            <person name="Zhang L."/>
        </authorList>
    </citation>
    <scope>NUCLEOTIDE SEQUENCE [LARGE SCALE GENOMIC DNA]</scope>
    <source>
        <strain evidence="1">SQ_2022a</strain>
    </source>
</reference>
<comment type="caution">
    <text evidence="1">The sequence shown here is derived from an EMBL/GenBank/DDBJ whole genome shotgun (WGS) entry which is preliminary data.</text>
</comment>
<dbReference type="Proteomes" id="UP001060215">
    <property type="component" value="Chromosome 2"/>
</dbReference>
<proteinExistence type="predicted"/>
<protein>
    <submittedName>
        <fullName evidence="1">Protein IMPAIRED IN BABA-INDUCED STERILITY 1</fullName>
    </submittedName>
</protein>